<proteinExistence type="inferred from homology"/>
<dbReference type="GO" id="GO:0005886">
    <property type="term" value="C:plasma membrane"/>
    <property type="evidence" value="ECO:0007669"/>
    <property type="project" value="UniProtKB-SubCell"/>
</dbReference>
<dbReference type="Pfam" id="PF04535">
    <property type="entry name" value="CASP_dom"/>
    <property type="match status" value="1"/>
</dbReference>
<comment type="similarity">
    <text evidence="2 7">Belongs to the Casparian strip membrane proteins (CASP) family.</text>
</comment>
<evidence type="ECO:0000256" key="7">
    <source>
        <dbReference type="RuleBase" id="RU361233"/>
    </source>
</evidence>
<comment type="caution">
    <text evidence="7">Lacks conserved residue(s) required for the propagation of feature annotation.</text>
</comment>
<keyword evidence="10" id="KW-1185">Reference proteome</keyword>
<organism evidence="9 10">
    <name type="scientific">Gossypium raimondii</name>
    <name type="common">Peruvian cotton</name>
    <name type="synonym">Gossypium klotzschianum subsp. raimondii</name>
    <dbReference type="NCBI Taxonomy" id="29730"/>
    <lineage>
        <taxon>Eukaryota</taxon>
        <taxon>Viridiplantae</taxon>
        <taxon>Streptophyta</taxon>
        <taxon>Embryophyta</taxon>
        <taxon>Tracheophyta</taxon>
        <taxon>Spermatophyta</taxon>
        <taxon>Magnoliopsida</taxon>
        <taxon>eudicotyledons</taxon>
        <taxon>Gunneridae</taxon>
        <taxon>Pentapetalae</taxon>
        <taxon>rosids</taxon>
        <taxon>malvids</taxon>
        <taxon>Malvales</taxon>
        <taxon>Malvaceae</taxon>
        <taxon>Malvoideae</taxon>
        <taxon>Gossypium</taxon>
    </lineage>
</organism>
<dbReference type="NCBIfam" id="TIGR01569">
    <property type="entry name" value="A_tha_TIGR01569"/>
    <property type="match status" value="1"/>
</dbReference>
<evidence type="ECO:0000256" key="1">
    <source>
        <dbReference type="ARBA" id="ARBA00004651"/>
    </source>
</evidence>
<evidence type="ECO:0000256" key="2">
    <source>
        <dbReference type="ARBA" id="ARBA00007651"/>
    </source>
</evidence>
<keyword evidence="6 7" id="KW-0472">Membrane</keyword>
<comment type="subunit">
    <text evidence="7">Homodimer and heterodimers.</text>
</comment>
<protein>
    <recommendedName>
        <fullName evidence="7">CASP-like protein</fullName>
    </recommendedName>
</protein>
<dbReference type="EMBL" id="CM001744">
    <property type="protein sequence ID" value="KJB32083.1"/>
    <property type="molecule type" value="Genomic_DNA"/>
</dbReference>
<accession>A0A0D2PXR2</accession>
<name>A0A0D2PXR2_GOSRA</name>
<dbReference type="InterPro" id="IPR006702">
    <property type="entry name" value="CASP_dom"/>
</dbReference>
<keyword evidence="3 7" id="KW-1003">Cell membrane</keyword>
<dbReference type="InterPro" id="IPR006459">
    <property type="entry name" value="CASP/CASPL"/>
</dbReference>
<evidence type="ECO:0000313" key="10">
    <source>
        <dbReference type="Proteomes" id="UP000032304"/>
    </source>
</evidence>
<evidence type="ECO:0000313" key="9">
    <source>
        <dbReference type="EMBL" id="KJB32083.1"/>
    </source>
</evidence>
<evidence type="ECO:0000256" key="5">
    <source>
        <dbReference type="ARBA" id="ARBA00022989"/>
    </source>
</evidence>
<dbReference type="Gramene" id="KJB32083">
    <property type="protein sequence ID" value="KJB32083"/>
    <property type="gene ID" value="B456_005G222200"/>
</dbReference>
<evidence type="ECO:0000256" key="4">
    <source>
        <dbReference type="ARBA" id="ARBA00022692"/>
    </source>
</evidence>
<gene>
    <name evidence="9" type="ORF">B456_005G222200</name>
</gene>
<keyword evidence="5 7" id="KW-1133">Transmembrane helix</keyword>
<feature type="transmembrane region" description="Helical" evidence="7">
    <location>
        <begin position="26"/>
        <end position="47"/>
    </location>
</feature>
<sequence length="82" mass="9096">MSIKSTPPSSASPTFSATSMAETKRIFTFLLRFIAFCTTLSAVIIMISSRQRATVLVFSFEAKYSDTPAFKYFVIVNAIVIQ</sequence>
<dbReference type="Proteomes" id="UP000032304">
    <property type="component" value="Chromosome 5"/>
</dbReference>
<reference evidence="9 10" key="1">
    <citation type="journal article" date="2012" name="Nature">
        <title>Repeated polyploidization of Gossypium genomes and the evolution of spinnable cotton fibres.</title>
        <authorList>
            <person name="Paterson A.H."/>
            <person name="Wendel J.F."/>
            <person name="Gundlach H."/>
            <person name="Guo H."/>
            <person name="Jenkins J."/>
            <person name="Jin D."/>
            <person name="Llewellyn D."/>
            <person name="Showmaker K.C."/>
            <person name="Shu S."/>
            <person name="Udall J."/>
            <person name="Yoo M.J."/>
            <person name="Byers R."/>
            <person name="Chen W."/>
            <person name="Doron-Faigenboim A."/>
            <person name="Duke M.V."/>
            <person name="Gong L."/>
            <person name="Grimwood J."/>
            <person name="Grover C."/>
            <person name="Grupp K."/>
            <person name="Hu G."/>
            <person name="Lee T.H."/>
            <person name="Li J."/>
            <person name="Lin L."/>
            <person name="Liu T."/>
            <person name="Marler B.S."/>
            <person name="Page J.T."/>
            <person name="Roberts A.W."/>
            <person name="Romanel E."/>
            <person name="Sanders W.S."/>
            <person name="Szadkowski E."/>
            <person name="Tan X."/>
            <person name="Tang H."/>
            <person name="Xu C."/>
            <person name="Wang J."/>
            <person name="Wang Z."/>
            <person name="Zhang D."/>
            <person name="Zhang L."/>
            <person name="Ashrafi H."/>
            <person name="Bedon F."/>
            <person name="Bowers J.E."/>
            <person name="Brubaker C.L."/>
            <person name="Chee P.W."/>
            <person name="Das S."/>
            <person name="Gingle A.R."/>
            <person name="Haigler C.H."/>
            <person name="Harker D."/>
            <person name="Hoffmann L.V."/>
            <person name="Hovav R."/>
            <person name="Jones D.C."/>
            <person name="Lemke C."/>
            <person name="Mansoor S."/>
            <person name="ur Rahman M."/>
            <person name="Rainville L.N."/>
            <person name="Rambani A."/>
            <person name="Reddy U.K."/>
            <person name="Rong J.K."/>
            <person name="Saranga Y."/>
            <person name="Scheffler B.E."/>
            <person name="Scheffler J.A."/>
            <person name="Stelly D.M."/>
            <person name="Triplett B.A."/>
            <person name="Van Deynze A."/>
            <person name="Vaslin M.F."/>
            <person name="Waghmare V.N."/>
            <person name="Walford S.A."/>
            <person name="Wright R.J."/>
            <person name="Zaki E.A."/>
            <person name="Zhang T."/>
            <person name="Dennis E.S."/>
            <person name="Mayer K.F."/>
            <person name="Peterson D.G."/>
            <person name="Rokhsar D.S."/>
            <person name="Wang X."/>
            <person name="Schmutz J."/>
        </authorList>
    </citation>
    <scope>NUCLEOTIDE SEQUENCE [LARGE SCALE GENOMIC DNA]</scope>
</reference>
<keyword evidence="4 7" id="KW-0812">Transmembrane</keyword>
<evidence type="ECO:0000256" key="6">
    <source>
        <dbReference type="ARBA" id="ARBA00023136"/>
    </source>
</evidence>
<comment type="subcellular location">
    <subcellularLocation>
        <location evidence="1 7">Cell membrane</location>
        <topology evidence="1 7">Multi-pass membrane protein</topology>
    </subcellularLocation>
</comment>
<evidence type="ECO:0000259" key="8">
    <source>
        <dbReference type="Pfam" id="PF04535"/>
    </source>
</evidence>
<evidence type="ECO:0000256" key="3">
    <source>
        <dbReference type="ARBA" id="ARBA00022475"/>
    </source>
</evidence>
<feature type="domain" description="Casparian strip membrane protein" evidence="8">
    <location>
        <begin position="24"/>
        <end position="81"/>
    </location>
</feature>
<dbReference type="AlphaFoldDB" id="A0A0D2PXR2"/>